<gene>
    <name evidence="1" type="ORF">ACFFSA_31505</name>
</gene>
<protein>
    <submittedName>
        <fullName evidence="1">Uncharacterized protein</fullName>
    </submittedName>
</protein>
<proteinExistence type="predicted"/>
<keyword evidence="2" id="KW-1185">Reference proteome</keyword>
<evidence type="ECO:0000313" key="1">
    <source>
        <dbReference type="EMBL" id="MFB9627631.1"/>
    </source>
</evidence>
<reference evidence="1 2" key="1">
    <citation type="submission" date="2024-09" db="EMBL/GenBank/DDBJ databases">
        <authorList>
            <person name="Sun Q."/>
            <person name="Mori K."/>
        </authorList>
    </citation>
    <scope>NUCLEOTIDE SEQUENCE [LARGE SCALE GENOMIC DNA]</scope>
    <source>
        <strain evidence="1 2">JCM 3143</strain>
    </source>
</reference>
<evidence type="ECO:0000313" key="2">
    <source>
        <dbReference type="Proteomes" id="UP001589532"/>
    </source>
</evidence>
<accession>A0ABV5S7H2</accession>
<dbReference type="EMBL" id="JBHMBW010000035">
    <property type="protein sequence ID" value="MFB9627631.1"/>
    <property type="molecule type" value="Genomic_DNA"/>
</dbReference>
<comment type="caution">
    <text evidence="1">The sequence shown here is derived from an EMBL/GenBank/DDBJ whole genome shotgun (WGS) entry which is preliminary data.</text>
</comment>
<name>A0ABV5S7H2_9ACTN</name>
<sequence length="40" mass="4638">MTLRHLRRGRVAGPRRWWAEGRLGPWQVQVLLETAGGDVR</sequence>
<dbReference type="Proteomes" id="UP001589532">
    <property type="component" value="Unassembled WGS sequence"/>
</dbReference>
<organism evidence="1 2">
    <name type="scientific">Nonomuraea helvata</name>
    <dbReference type="NCBI Taxonomy" id="37484"/>
    <lineage>
        <taxon>Bacteria</taxon>
        <taxon>Bacillati</taxon>
        <taxon>Actinomycetota</taxon>
        <taxon>Actinomycetes</taxon>
        <taxon>Streptosporangiales</taxon>
        <taxon>Streptosporangiaceae</taxon>
        <taxon>Nonomuraea</taxon>
    </lineage>
</organism>
<dbReference type="RefSeq" id="WP_344988236.1">
    <property type="nucleotide sequence ID" value="NZ_BAAAXV010000002.1"/>
</dbReference>